<sequence>MNALLGGWRLESWSYLYEDGRPPEFPMGADAKGYILYTPQGQVSATIMRADASECFAYAGRYELADGTVFHTIEISTNKALVGLRSTRHIGLDGDRLTLSGPDFAAGTARTQQIVWRRA</sequence>
<dbReference type="EMBL" id="JAHOPB010000002">
    <property type="protein sequence ID" value="MBU8876428.1"/>
    <property type="molecule type" value="Genomic_DNA"/>
</dbReference>
<dbReference type="InterPro" id="IPR024311">
    <property type="entry name" value="Lipocalin-like"/>
</dbReference>
<feature type="domain" description="Lipocalin-like" evidence="1">
    <location>
        <begin position="6"/>
        <end position="53"/>
    </location>
</feature>
<comment type="caution">
    <text evidence="2">The sequence shown here is derived from an EMBL/GenBank/DDBJ whole genome shotgun (WGS) entry which is preliminary data.</text>
</comment>
<organism evidence="2 3">
    <name type="scientific">Reyranella humidisoli</name>
    <dbReference type="NCBI Taxonomy" id="2849149"/>
    <lineage>
        <taxon>Bacteria</taxon>
        <taxon>Pseudomonadati</taxon>
        <taxon>Pseudomonadota</taxon>
        <taxon>Alphaproteobacteria</taxon>
        <taxon>Hyphomicrobiales</taxon>
        <taxon>Reyranellaceae</taxon>
        <taxon>Reyranella</taxon>
    </lineage>
</organism>
<dbReference type="Pfam" id="PF13924">
    <property type="entry name" value="Lipocalin_5"/>
    <property type="match status" value="1"/>
</dbReference>
<evidence type="ECO:0000259" key="1">
    <source>
        <dbReference type="Pfam" id="PF13924"/>
    </source>
</evidence>
<evidence type="ECO:0000313" key="2">
    <source>
        <dbReference type="EMBL" id="MBU8876428.1"/>
    </source>
</evidence>
<reference evidence="2 3" key="1">
    <citation type="submission" date="2021-06" db="EMBL/GenBank/DDBJ databases">
        <authorList>
            <person name="Lee D.H."/>
        </authorList>
    </citation>
    <scope>NUCLEOTIDE SEQUENCE [LARGE SCALE GENOMIC DNA]</scope>
    <source>
        <strain evidence="2 3">MMS21-HV4-11</strain>
    </source>
</reference>
<keyword evidence="3" id="KW-1185">Reference proteome</keyword>
<dbReference type="RefSeq" id="WP_216965219.1">
    <property type="nucleotide sequence ID" value="NZ_JAHOPB010000002.1"/>
</dbReference>
<evidence type="ECO:0000313" key="3">
    <source>
        <dbReference type="Proteomes" id="UP000727907"/>
    </source>
</evidence>
<protein>
    <submittedName>
        <fullName evidence="2">Lipocalin-like domain-containing protein</fullName>
    </submittedName>
</protein>
<accession>A0ABS6IP98</accession>
<proteinExistence type="predicted"/>
<name>A0ABS6IP98_9HYPH</name>
<dbReference type="Proteomes" id="UP000727907">
    <property type="component" value="Unassembled WGS sequence"/>
</dbReference>
<gene>
    <name evidence="2" type="ORF">KQ910_21825</name>
</gene>